<feature type="signal peptide" evidence="1">
    <location>
        <begin position="1"/>
        <end position="19"/>
    </location>
</feature>
<proteinExistence type="predicted"/>
<evidence type="ECO:0000256" key="1">
    <source>
        <dbReference type="SAM" id="SignalP"/>
    </source>
</evidence>
<keyword evidence="1" id="KW-0732">Signal</keyword>
<name>A0A8J7FKN6_9NEIS</name>
<organism evidence="2 3">
    <name type="scientific">Chitinilyticum piscinae</name>
    <dbReference type="NCBI Taxonomy" id="2866724"/>
    <lineage>
        <taxon>Bacteria</taxon>
        <taxon>Pseudomonadati</taxon>
        <taxon>Pseudomonadota</taxon>
        <taxon>Betaproteobacteria</taxon>
        <taxon>Neisseriales</taxon>
        <taxon>Chitinibacteraceae</taxon>
        <taxon>Chitinilyticum</taxon>
    </lineage>
</organism>
<reference evidence="2 3" key="1">
    <citation type="submission" date="2020-10" db="EMBL/GenBank/DDBJ databases">
        <title>The genome sequence of Chitinilyticum litopenaei 4Y14.</title>
        <authorList>
            <person name="Liu Y."/>
        </authorList>
    </citation>
    <scope>NUCLEOTIDE SEQUENCE [LARGE SCALE GENOMIC DNA]</scope>
    <source>
        <strain evidence="2 3">4Y14</strain>
    </source>
</reference>
<dbReference type="SUPFAM" id="SSF53850">
    <property type="entry name" value="Periplasmic binding protein-like II"/>
    <property type="match status" value="1"/>
</dbReference>
<dbReference type="RefSeq" id="WP_194114387.1">
    <property type="nucleotide sequence ID" value="NZ_JADFUA010000001.1"/>
</dbReference>
<accession>A0A8J7FKN6</accession>
<dbReference type="PANTHER" id="PTHR35841:SF1">
    <property type="entry name" value="PHOSPHONATES-BINDING PERIPLASMIC PROTEIN"/>
    <property type="match status" value="1"/>
</dbReference>
<dbReference type="Pfam" id="PF12974">
    <property type="entry name" value="Phosphonate-bd"/>
    <property type="match status" value="1"/>
</dbReference>
<keyword evidence="3" id="KW-1185">Reference proteome</keyword>
<dbReference type="EMBL" id="JADFUA010000001">
    <property type="protein sequence ID" value="MBE9607876.1"/>
    <property type="molecule type" value="Genomic_DNA"/>
</dbReference>
<feature type="chain" id="PRO_5035277440" evidence="1">
    <location>
        <begin position="20"/>
        <end position="302"/>
    </location>
</feature>
<dbReference type="Proteomes" id="UP000604481">
    <property type="component" value="Unassembled WGS sequence"/>
</dbReference>
<comment type="caution">
    <text evidence="2">The sequence shown here is derived from an EMBL/GenBank/DDBJ whole genome shotgun (WGS) entry which is preliminary data.</text>
</comment>
<evidence type="ECO:0000313" key="2">
    <source>
        <dbReference type="EMBL" id="MBE9607876.1"/>
    </source>
</evidence>
<protein>
    <submittedName>
        <fullName evidence="2">Phosphate/phosphite/phosphonate ABC transporter substrate-binding protein</fullName>
    </submittedName>
</protein>
<dbReference type="Gene3D" id="3.40.190.10">
    <property type="entry name" value="Periplasmic binding protein-like II"/>
    <property type="match status" value="2"/>
</dbReference>
<dbReference type="AlphaFoldDB" id="A0A8J7FKN6"/>
<sequence length="302" mass="33551">MRVLLALAALLLTSLLSGCGREEQPPGPQYSTAPAASSKPEYTFAVHPLHNPAKLIQAYQPLIDELNRRIPEATFKLESSKDYASFEQKITAKSPQFILPNPWQTLQAMQSGYRVIAMAGDETEFRGLILVRKDSPVRQPTDLKGKAVSYPSATALAACILPQYFLYQQGIDINKDLENRYVGSQESSIMNVFLGETAAGATWTLPWTLFQKEHPAEAAQLRVAWETPHLQNNSVMVHHDVPATVASKVQHALFALTDSPEGRRILDGMATKAFYPASNETYTPVQNFIADFERKVRPVKQP</sequence>
<dbReference type="PROSITE" id="PS51257">
    <property type="entry name" value="PROKAR_LIPOPROTEIN"/>
    <property type="match status" value="1"/>
</dbReference>
<dbReference type="PANTHER" id="PTHR35841">
    <property type="entry name" value="PHOSPHONATES-BINDING PERIPLASMIC PROTEIN"/>
    <property type="match status" value="1"/>
</dbReference>
<gene>
    <name evidence="2" type="ORF">INR99_00790</name>
</gene>
<evidence type="ECO:0000313" key="3">
    <source>
        <dbReference type="Proteomes" id="UP000604481"/>
    </source>
</evidence>